<reference evidence="2" key="2">
    <citation type="submission" date="2020-09" db="EMBL/GenBank/DDBJ databases">
        <authorList>
            <person name="Sun Q."/>
            <person name="Kim S."/>
        </authorList>
    </citation>
    <scope>NUCLEOTIDE SEQUENCE</scope>
    <source>
        <strain evidence="2">KCTC 22169</strain>
    </source>
</reference>
<dbReference type="InterPro" id="IPR001753">
    <property type="entry name" value="Enoyl-CoA_hydra/iso"/>
</dbReference>
<sequence length="252" mass="27609">MKETVLIERRDGGLARVILNKPESGNAYDDELICTLVTALDDLADDPDIKLVWLSGRGSHFCTGPDRQWLKRRQKVGRAEHYQDAEQLARLLSTLYNFPSPVLLTVRGDVNAAAVGLACCCDLVLASERSTFCITESLFGQVPALSSPYLIKVLGERAAKYYALTGEVMDAYTATRLGLVNRLVPSDELDAVAEVLARGILARSVESLRTTKSVLHLAANEVYDETLMESLIDCSTDVRSDVSENLRNGESA</sequence>
<dbReference type="GO" id="GO:0003824">
    <property type="term" value="F:catalytic activity"/>
    <property type="evidence" value="ECO:0007669"/>
    <property type="project" value="UniProtKB-ARBA"/>
</dbReference>
<protein>
    <submittedName>
        <fullName evidence="2">Gamma-carboxygeranoyl-CoA hydratase</fullName>
    </submittedName>
</protein>
<dbReference type="CDD" id="cd06558">
    <property type="entry name" value="crotonase-like"/>
    <property type="match status" value="1"/>
</dbReference>
<dbReference type="SUPFAM" id="SSF52096">
    <property type="entry name" value="ClpP/crotonase"/>
    <property type="match status" value="1"/>
</dbReference>
<reference evidence="2" key="1">
    <citation type="journal article" date="2014" name="Int. J. Syst. Evol. Microbiol.">
        <title>Complete genome sequence of Corynebacterium casei LMG S-19264T (=DSM 44701T), isolated from a smear-ripened cheese.</title>
        <authorList>
            <consortium name="US DOE Joint Genome Institute (JGI-PGF)"/>
            <person name="Walter F."/>
            <person name="Albersmeier A."/>
            <person name="Kalinowski J."/>
            <person name="Ruckert C."/>
        </authorList>
    </citation>
    <scope>NUCLEOTIDE SEQUENCE</scope>
    <source>
        <strain evidence="2">KCTC 22169</strain>
    </source>
</reference>
<organism evidence="2 3">
    <name type="scientific">Saccharospirillum salsuginis</name>
    <dbReference type="NCBI Taxonomy" id="418750"/>
    <lineage>
        <taxon>Bacteria</taxon>
        <taxon>Pseudomonadati</taxon>
        <taxon>Pseudomonadota</taxon>
        <taxon>Gammaproteobacteria</taxon>
        <taxon>Oceanospirillales</taxon>
        <taxon>Saccharospirillaceae</taxon>
        <taxon>Saccharospirillum</taxon>
    </lineage>
</organism>
<dbReference type="EMBL" id="BMXR01000004">
    <property type="protein sequence ID" value="GGX52986.1"/>
    <property type="molecule type" value="Genomic_DNA"/>
</dbReference>
<evidence type="ECO:0000313" key="2">
    <source>
        <dbReference type="EMBL" id="GGX52986.1"/>
    </source>
</evidence>
<dbReference type="PANTHER" id="PTHR42964:SF1">
    <property type="entry name" value="POLYKETIDE BIOSYNTHESIS ENOYL-COA HYDRATASE PKSH-RELATED"/>
    <property type="match status" value="1"/>
</dbReference>
<evidence type="ECO:0000256" key="1">
    <source>
        <dbReference type="ARBA" id="ARBA00005254"/>
    </source>
</evidence>
<comment type="caution">
    <text evidence="2">The sequence shown here is derived from an EMBL/GenBank/DDBJ whole genome shotgun (WGS) entry which is preliminary data.</text>
</comment>
<dbReference type="InterPro" id="IPR051683">
    <property type="entry name" value="Enoyl-CoA_Hydratase/Isomerase"/>
</dbReference>
<name>A0A918K9N3_9GAMM</name>
<keyword evidence="3" id="KW-1185">Reference proteome</keyword>
<comment type="similarity">
    <text evidence="1">Belongs to the enoyl-CoA hydratase/isomerase family.</text>
</comment>
<evidence type="ECO:0000313" key="3">
    <source>
        <dbReference type="Proteomes" id="UP000626148"/>
    </source>
</evidence>
<gene>
    <name evidence="2" type="ORF">GCM10007392_20600</name>
</gene>
<dbReference type="RefSeq" id="WP_189608444.1">
    <property type="nucleotide sequence ID" value="NZ_BMXR01000004.1"/>
</dbReference>
<dbReference type="Proteomes" id="UP000626148">
    <property type="component" value="Unassembled WGS sequence"/>
</dbReference>
<accession>A0A918K9N3</accession>
<proteinExistence type="inferred from homology"/>
<dbReference type="PANTHER" id="PTHR42964">
    <property type="entry name" value="ENOYL-COA HYDRATASE"/>
    <property type="match status" value="1"/>
</dbReference>
<dbReference type="Gene3D" id="3.90.226.10">
    <property type="entry name" value="2-enoyl-CoA Hydratase, Chain A, domain 1"/>
    <property type="match status" value="1"/>
</dbReference>
<dbReference type="Pfam" id="PF00378">
    <property type="entry name" value="ECH_1"/>
    <property type="match status" value="1"/>
</dbReference>
<dbReference type="InterPro" id="IPR029045">
    <property type="entry name" value="ClpP/crotonase-like_dom_sf"/>
</dbReference>
<dbReference type="AlphaFoldDB" id="A0A918K9N3"/>